<reference evidence="1" key="1">
    <citation type="submission" date="2022-04" db="EMBL/GenBank/DDBJ databases">
        <title>Jade perch genome.</title>
        <authorList>
            <person name="Chao B."/>
        </authorList>
    </citation>
    <scope>NUCLEOTIDE SEQUENCE</scope>
    <source>
        <strain evidence="1">CB-2022</strain>
    </source>
</reference>
<protein>
    <submittedName>
        <fullName evidence="1">Uncharacterized protein</fullName>
    </submittedName>
</protein>
<gene>
    <name evidence="1" type="ORF">L3Q82_012040</name>
</gene>
<sequence>TQPASEELLPSLQQCDIKEEQTPVLEETKIQEHLQVKEEQVDQCISAGMEADESNDDELKHPKSEPAADCELFPSSSAVSLNEHIDYRWSEGDGSSSPHQSHSVEVVLELEEPPREEKSCRFCGKTFKKDSFLIRHVEKSHKGHKAFKCLDCNKEFEQRYQLVLHTRIHTGEKPFRCDYCDKTFVQNSSRLAHMRVHTGEKPYFCAKCGKSFATSNHFKFCKMQNECKITAEKDNADGNHKEEKAFKCFQCNKEFNQKHQLVLHARVHSGEKPFSCDFCGKTFTQNSNRIVHMRQHTGEKPYLCKKCGKRFASSHHLKLCTGTQNKGMDKLFRCTTCGRTFHTDSDLKVHMEVHKAWKRHISEKLQGQEQLLSGSRSPAAASTLSGISRCSVMAGTQRLRLLLNERLAAAAEEICGLVERTIAEYEDEAVRSEREIQRLRRQLDQLTVLNPQVLLFRADTQPASEELLPSLQQCDIKEEQTPVLEETKIQEHLQVKEEQVDQCISAGMEADESNDAEFRHPKSEPAADCELFPSSSAVSLNEHIDDRWSEGDGSSSPRQSHSVEVFLELEEPPREENLQKSCRFCGKTFKKDSYLTRHVEKCHKMNKAFKCLDCNKEFEQRYQLVLHTRIHTDTQSASEEVLPSQQPDQLPVVEEAKSA</sequence>
<accession>A0ACB8W6J1</accession>
<organism evidence="1 2">
    <name type="scientific">Scortum barcoo</name>
    <name type="common">barcoo grunter</name>
    <dbReference type="NCBI Taxonomy" id="214431"/>
    <lineage>
        <taxon>Eukaryota</taxon>
        <taxon>Metazoa</taxon>
        <taxon>Chordata</taxon>
        <taxon>Craniata</taxon>
        <taxon>Vertebrata</taxon>
        <taxon>Euteleostomi</taxon>
        <taxon>Actinopterygii</taxon>
        <taxon>Neopterygii</taxon>
        <taxon>Teleostei</taxon>
        <taxon>Neoteleostei</taxon>
        <taxon>Acanthomorphata</taxon>
        <taxon>Eupercaria</taxon>
        <taxon>Centrarchiformes</taxon>
        <taxon>Terapontoidei</taxon>
        <taxon>Terapontidae</taxon>
        <taxon>Scortum</taxon>
    </lineage>
</organism>
<dbReference type="EMBL" id="CM041544">
    <property type="protein sequence ID" value="KAI3363424.1"/>
    <property type="molecule type" value="Genomic_DNA"/>
</dbReference>
<comment type="caution">
    <text evidence="1">The sequence shown here is derived from an EMBL/GenBank/DDBJ whole genome shotgun (WGS) entry which is preliminary data.</text>
</comment>
<keyword evidence="2" id="KW-1185">Reference proteome</keyword>
<dbReference type="Proteomes" id="UP000831701">
    <property type="component" value="Chromosome 14"/>
</dbReference>
<feature type="non-terminal residue" evidence="1">
    <location>
        <position position="1"/>
    </location>
</feature>
<evidence type="ECO:0000313" key="1">
    <source>
        <dbReference type="EMBL" id="KAI3363424.1"/>
    </source>
</evidence>
<evidence type="ECO:0000313" key="2">
    <source>
        <dbReference type="Proteomes" id="UP000831701"/>
    </source>
</evidence>
<proteinExistence type="predicted"/>
<name>A0ACB8W6J1_9TELE</name>